<keyword evidence="1 3" id="KW-0863">Zinc-finger</keyword>
<dbReference type="GO" id="GO:0061630">
    <property type="term" value="F:ubiquitin protein ligase activity"/>
    <property type="evidence" value="ECO:0007669"/>
    <property type="project" value="TreeGrafter"/>
</dbReference>
<reference evidence="6 7" key="2">
    <citation type="submission" date="2018-11" db="EMBL/GenBank/DDBJ databases">
        <authorList>
            <consortium name="Pathogen Informatics"/>
        </authorList>
    </citation>
    <scope>NUCLEOTIDE SEQUENCE [LARGE SCALE GENOMIC DNA]</scope>
    <source>
        <strain evidence="6 7">Egypt</strain>
    </source>
</reference>
<name>A0A183B9F0_9TREM</name>
<dbReference type="GO" id="GO:0043161">
    <property type="term" value="P:proteasome-mediated ubiquitin-dependent protein catabolic process"/>
    <property type="evidence" value="ECO:0007669"/>
    <property type="project" value="TreeGrafter"/>
</dbReference>
<keyword evidence="7" id="KW-1185">Reference proteome</keyword>
<keyword evidence="4" id="KW-0812">Transmembrane</keyword>
<dbReference type="GO" id="GO:0005886">
    <property type="term" value="C:plasma membrane"/>
    <property type="evidence" value="ECO:0007669"/>
    <property type="project" value="TreeGrafter"/>
</dbReference>
<evidence type="ECO:0000259" key="5">
    <source>
        <dbReference type="PROSITE" id="PS50089"/>
    </source>
</evidence>
<dbReference type="GO" id="GO:0005737">
    <property type="term" value="C:cytoplasm"/>
    <property type="evidence" value="ECO:0007669"/>
    <property type="project" value="TreeGrafter"/>
</dbReference>
<protein>
    <submittedName>
        <fullName evidence="8">RING-type domain-containing protein</fullName>
    </submittedName>
</protein>
<dbReference type="AlphaFoldDB" id="A0A183B9F0"/>
<gene>
    <name evidence="6" type="ORF">ECPE_LOCUS15835</name>
</gene>
<dbReference type="SUPFAM" id="SSF57850">
    <property type="entry name" value="RING/U-box"/>
    <property type="match status" value="1"/>
</dbReference>
<feature type="domain" description="RING-type" evidence="5">
    <location>
        <begin position="108"/>
        <end position="143"/>
    </location>
</feature>
<dbReference type="InterPro" id="IPR001841">
    <property type="entry name" value="Znf_RING"/>
</dbReference>
<evidence type="ECO:0000256" key="1">
    <source>
        <dbReference type="ARBA" id="ARBA00022771"/>
    </source>
</evidence>
<keyword evidence="4" id="KW-0472">Membrane</keyword>
<dbReference type="GO" id="GO:0008270">
    <property type="term" value="F:zinc ion binding"/>
    <property type="evidence" value="ECO:0007669"/>
    <property type="project" value="UniProtKB-KW"/>
</dbReference>
<feature type="transmembrane region" description="Helical" evidence="4">
    <location>
        <begin position="41"/>
        <end position="63"/>
    </location>
</feature>
<evidence type="ECO:0000313" key="7">
    <source>
        <dbReference type="Proteomes" id="UP000272942"/>
    </source>
</evidence>
<keyword evidence="1 3" id="KW-0479">Metal-binding</keyword>
<dbReference type="OrthoDB" id="3045089at2759"/>
<evidence type="ECO:0000313" key="8">
    <source>
        <dbReference type="WBParaSite" id="ECPE_0001587501-mRNA-1"/>
    </source>
</evidence>
<dbReference type="InterPro" id="IPR013083">
    <property type="entry name" value="Znf_RING/FYVE/PHD"/>
</dbReference>
<dbReference type="Proteomes" id="UP000272942">
    <property type="component" value="Unassembled WGS sequence"/>
</dbReference>
<dbReference type="WBParaSite" id="ECPE_0001587501-mRNA-1">
    <property type="protein sequence ID" value="ECPE_0001587501-mRNA-1"/>
    <property type="gene ID" value="ECPE_0001587501"/>
</dbReference>
<proteinExistence type="predicted"/>
<sequence length="155" mass="17450">MCFQPKFLCSDCTKLTTNELVWLHMQPSEKIEHNFGFGFRYDYSCIVLVHLFLSSLFFAFPVSNYSSVSFSLRTPAYPRRTGPAPIDPDHWSTASAAAAPTNEDTKECCICMINPINCAFVQCGHMATCYGCGQGMEKCPICRQSVQFVMRVYPV</sequence>
<evidence type="ECO:0000256" key="4">
    <source>
        <dbReference type="SAM" id="Phobius"/>
    </source>
</evidence>
<dbReference type="Gene3D" id="3.30.40.10">
    <property type="entry name" value="Zinc/RING finger domain, C3HC4 (zinc finger)"/>
    <property type="match status" value="1"/>
</dbReference>
<dbReference type="InterPro" id="IPR051728">
    <property type="entry name" value="RING-FYVE_E3_ubiquitin-ligase"/>
</dbReference>
<dbReference type="GO" id="GO:0070936">
    <property type="term" value="P:protein K48-linked ubiquitination"/>
    <property type="evidence" value="ECO:0007669"/>
    <property type="project" value="TreeGrafter"/>
</dbReference>
<dbReference type="PANTHER" id="PTHR14879">
    <property type="entry name" value="CASPASE REGULATOR, RING FINGER DOMAIN-CONTAINING"/>
    <property type="match status" value="1"/>
</dbReference>
<accession>A0A183B9F0</accession>
<evidence type="ECO:0000313" key="6">
    <source>
        <dbReference type="EMBL" id="VDP93107.1"/>
    </source>
</evidence>
<dbReference type="GO" id="GO:1902042">
    <property type="term" value="P:negative regulation of extrinsic apoptotic signaling pathway via death domain receptors"/>
    <property type="evidence" value="ECO:0007669"/>
    <property type="project" value="TreeGrafter"/>
</dbReference>
<evidence type="ECO:0000256" key="2">
    <source>
        <dbReference type="ARBA" id="ARBA00022833"/>
    </source>
</evidence>
<evidence type="ECO:0000256" key="3">
    <source>
        <dbReference type="PROSITE-ProRule" id="PRU00175"/>
    </source>
</evidence>
<dbReference type="PANTHER" id="PTHR14879:SF15">
    <property type="entry name" value="E3 UBIQUITIN-PROTEIN LIGASE RIFIFYLIN-LIKE PROTEIN"/>
    <property type="match status" value="1"/>
</dbReference>
<dbReference type="EMBL" id="UZAN01061918">
    <property type="protein sequence ID" value="VDP93107.1"/>
    <property type="molecule type" value="Genomic_DNA"/>
</dbReference>
<reference evidence="8" key="1">
    <citation type="submission" date="2016-06" db="UniProtKB">
        <authorList>
            <consortium name="WormBaseParasite"/>
        </authorList>
    </citation>
    <scope>IDENTIFICATION</scope>
</reference>
<keyword evidence="4" id="KW-1133">Transmembrane helix</keyword>
<dbReference type="PROSITE" id="PS50089">
    <property type="entry name" value="ZF_RING_2"/>
    <property type="match status" value="1"/>
</dbReference>
<organism evidence="8">
    <name type="scientific">Echinostoma caproni</name>
    <dbReference type="NCBI Taxonomy" id="27848"/>
    <lineage>
        <taxon>Eukaryota</taxon>
        <taxon>Metazoa</taxon>
        <taxon>Spiralia</taxon>
        <taxon>Lophotrochozoa</taxon>
        <taxon>Platyhelminthes</taxon>
        <taxon>Trematoda</taxon>
        <taxon>Digenea</taxon>
        <taxon>Plagiorchiida</taxon>
        <taxon>Echinostomata</taxon>
        <taxon>Echinostomatoidea</taxon>
        <taxon>Echinostomatidae</taxon>
        <taxon>Echinostoma</taxon>
    </lineage>
</organism>
<keyword evidence="2" id="KW-0862">Zinc</keyword>
<dbReference type="Pfam" id="PF13920">
    <property type="entry name" value="zf-C3HC4_3"/>
    <property type="match status" value="1"/>
</dbReference>